<dbReference type="AlphaFoldDB" id="A0A6M3JRE4"/>
<protein>
    <submittedName>
        <fullName evidence="1">Uncharacterized protein</fullName>
    </submittedName>
</protein>
<evidence type="ECO:0000313" key="1">
    <source>
        <dbReference type="EMBL" id="QJA71545.1"/>
    </source>
</evidence>
<name>A0A6M3JRE4_9ZZZZ</name>
<sequence length="71" mass="8634">MRRAKSGNEMDEDDKSITVRRSKQITIDFEEYFQECEERTKLRRFHKLVMDNRFKTLTKKEIEEYNEAAGL</sequence>
<gene>
    <name evidence="1" type="ORF">MM415A03146_0012</name>
</gene>
<accession>A0A6M3JRE4</accession>
<organism evidence="1">
    <name type="scientific">viral metagenome</name>
    <dbReference type="NCBI Taxonomy" id="1070528"/>
    <lineage>
        <taxon>unclassified sequences</taxon>
        <taxon>metagenomes</taxon>
        <taxon>organismal metagenomes</taxon>
    </lineage>
</organism>
<reference evidence="1" key="1">
    <citation type="submission" date="2020-03" db="EMBL/GenBank/DDBJ databases">
        <title>The deep terrestrial virosphere.</title>
        <authorList>
            <person name="Holmfeldt K."/>
            <person name="Nilsson E."/>
            <person name="Simone D."/>
            <person name="Lopez-Fernandez M."/>
            <person name="Wu X."/>
            <person name="de Brujin I."/>
            <person name="Lundin D."/>
            <person name="Andersson A."/>
            <person name="Bertilsson S."/>
            <person name="Dopson M."/>
        </authorList>
    </citation>
    <scope>NUCLEOTIDE SEQUENCE</scope>
    <source>
        <strain evidence="1">MM415A03146</strain>
    </source>
</reference>
<proteinExistence type="predicted"/>
<dbReference type="EMBL" id="MT141880">
    <property type="protein sequence ID" value="QJA71545.1"/>
    <property type="molecule type" value="Genomic_DNA"/>
</dbReference>